<dbReference type="AlphaFoldDB" id="A0A1M6BR02"/>
<name>A0A1M6BR02_9FIRM</name>
<sequence length="274" mass="30101">MSSLSKTLRIIHAGALQQVIRKCVKHFSSHNANLTFEATGVGSREGAKRLLSGENYDIIALADQALFAELLVPDLVKSYYIFAADQIVIGYSQLSKGSEEINQGNWFETLLDPQVTFARSDHHLDPCGYRTLMVWQLSESFYSRPGLYSKMESACIPYSLYPKSLDLASALVNGKVDYAFLYSSEAEQLGLPYITLPSKVNLSNPAHANFYDQAAVSVESKVPGKNIIIHGKPIEFAIGISKESQNLELAQSFVELLTGPDGNSILEECGLIPC</sequence>
<dbReference type="SUPFAM" id="SSF53850">
    <property type="entry name" value="Periplasmic binding protein-like II"/>
    <property type="match status" value="1"/>
</dbReference>
<evidence type="ECO:0000313" key="3">
    <source>
        <dbReference type="Proteomes" id="UP000183954"/>
    </source>
</evidence>
<dbReference type="Proteomes" id="UP000183954">
    <property type="component" value="Unassembled WGS sequence"/>
</dbReference>
<dbReference type="CDD" id="cd13540">
    <property type="entry name" value="PBP2_ModA_WtpA"/>
    <property type="match status" value="1"/>
</dbReference>
<dbReference type="PANTHER" id="PTHR30632">
    <property type="entry name" value="MOLYBDATE-BINDING PERIPLASMIC PROTEIN"/>
    <property type="match status" value="1"/>
</dbReference>
<proteinExistence type="inferred from homology"/>
<gene>
    <name evidence="2" type="ORF">SAMN02746098_04209</name>
</gene>
<evidence type="ECO:0000313" key="2">
    <source>
        <dbReference type="EMBL" id="SHI51024.1"/>
    </source>
</evidence>
<dbReference type="GO" id="GO:0015689">
    <property type="term" value="P:molybdate ion transport"/>
    <property type="evidence" value="ECO:0007669"/>
    <property type="project" value="TreeGrafter"/>
</dbReference>
<dbReference type="Gene3D" id="3.40.190.10">
    <property type="entry name" value="Periplasmic binding protein-like II"/>
    <property type="match status" value="2"/>
</dbReference>
<reference evidence="3" key="1">
    <citation type="submission" date="2016-11" db="EMBL/GenBank/DDBJ databases">
        <authorList>
            <person name="Varghese N."/>
            <person name="Submissions S."/>
        </authorList>
    </citation>
    <scope>NUCLEOTIDE SEQUENCE [LARGE SCALE GENOMIC DNA]</scope>
    <source>
        <strain evidence="3">DSM 15449</strain>
    </source>
</reference>
<dbReference type="InterPro" id="IPR050682">
    <property type="entry name" value="ModA/WtpA"/>
</dbReference>
<protein>
    <submittedName>
        <fullName evidence="2">Molybdate/tungstate transport system substrate-binding protein</fullName>
    </submittedName>
</protein>
<keyword evidence="3" id="KW-1185">Reference proteome</keyword>
<dbReference type="EMBL" id="FQXJ01000019">
    <property type="protein sequence ID" value="SHI51024.1"/>
    <property type="molecule type" value="Genomic_DNA"/>
</dbReference>
<dbReference type="OrthoDB" id="9785015at2"/>
<comment type="similarity">
    <text evidence="1">Belongs to the bacterial solute-binding protein 1 family. WtpA subfamily.</text>
</comment>
<accession>A0A1M6BR02</accession>
<evidence type="ECO:0000256" key="1">
    <source>
        <dbReference type="ARBA" id="ARBA00009438"/>
    </source>
</evidence>
<dbReference type="GO" id="GO:0030973">
    <property type="term" value="F:molybdate ion binding"/>
    <property type="evidence" value="ECO:0007669"/>
    <property type="project" value="TreeGrafter"/>
</dbReference>
<dbReference type="Pfam" id="PF13531">
    <property type="entry name" value="SBP_bac_11"/>
    <property type="match status" value="1"/>
</dbReference>
<organism evidence="2 3">
    <name type="scientific">Desulfosporosinus lacus DSM 15449</name>
    <dbReference type="NCBI Taxonomy" id="1121420"/>
    <lineage>
        <taxon>Bacteria</taxon>
        <taxon>Bacillati</taxon>
        <taxon>Bacillota</taxon>
        <taxon>Clostridia</taxon>
        <taxon>Eubacteriales</taxon>
        <taxon>Desulfitobacteriaceae</taxon>
        <taxon>Desulfosporosinus</taxon>
    </lineage>
</organism>
<dbReference type="RefSeq" id="WP_073031905.1">
    <property type="nucleotide sequence ID" value="NZ_FQXJ01000019.1"/>
</dbReference>
<dbReference type="PANTHER" id="PTHR30632:SF16">
    <property type="entry name" value="MOLYBDATE_TUNGSTATE-BINDING PROTEIN WTPA"/>
    <property type="match status" value="1"/>
</dbReference>
<dbReference type="STRING" id="1121420.SAMN02746098_04209"/>